<dbReference type="RefSeq" id="WP_145229720.1">
    <property type="nucleotide sequence ID" value="NZ_VIVQ01000003.1"/>
</dbReference>
<dbReference type="EMBL" id="VIVQ01000003">
    <property type="protein sequence ID" value="TWE09225.1"/>
    <property type="molecule type" value="Genomic_DNA"/>
</dbReference>
<dbReference type="Pfam" id="PF13809">
    <property type="entry name" value="Tubulin_2"/>
    <property type="match status" value="1"/>
</dbReference>
<dbReference type="Proteomes" id="UP000318297">
    <property type="component" value="Unassembled WGS sequence"/>
</dbReference>
<comment type="caution">
    <text evidence="2">The sequence shown here is derived from an EMBL/GenBank/DDBJ whole genome shotgun (WGS) entry which is preliminary data.</text>
</comment>
<accession>A0A561E0R4</accession>
<organism evidence="2 3">
    <name type="scientific">Rudaeicoccus suwonensis</name>
    <dbReference type="NCBI Taxonomy" id="657409"/>
    <lineage>
        <taxon>Bacteria</taxon>
        <taxon>Bacillati</taxon>
        <taxon>Actinomycetota</taxon>
        <taxon>Actinomycetes</taxon>
        <taxon>Micrococcales</taxon>
        <taxon>Dermacoccaceae</taxon>
        <taxon>Rudaeicoccus</taxon>
    </lineage>
</organism>
<dbReference type="InterPro" id="IPR025904">
    <property type="entry name" value="Tubulin-like"/>
</dbReference>
<sequence length="1158" mass="124373">MRKFLIVGCGGSGGSTVRLLMDQLQADLRQQFGMTTLPAAWQFVHIDVPVDPDKGPGQLGDIRSMGGHYQSFSSPSNTYTNTALTVESQLGGQGGHAPLLGWAPRNHVRASSIPVTDGAGQYRAVGRMLTLSRVGQLQTLLEAAHSRAMAPDAWGSVPPDQRSSDVLVPIVVASMAGGSGSSMFLDVCRMLGAIPGIDPANIGCFLYTADVFGGLEESARSNVEGNAMAAFPELFAAISRLAADEDRRTFGAFGIHVDKNPHPPFARVLPIGRRVGATGALFGDGSQNSVYRGIARAISGVMLSEQAASQYVAFFLGNPAPVPSSEELARSFGWEIDALALPFGSMGFASLSLGRDRYRHYAAQRLARAAVDHLQRGHEDPTSSLPSLEQLRLLLDNQSRVSLQRIGLPAPGEDIPGWFRSVAFPQGQRQAAARQALTAIEAGVAGTQSAKAREWLDVVRQGIGGRRNDVAAALASSAYQWAEGWASEIEQATCDEFVSATAQFGLPYARALMAHITDVCDAVITQLADAGVNADATDPVAVASDVEAQVSGLGKALVSGSHAIGQLLLTTLQRSSEVRITLEAARLAARVLRSFAQDVLKALAESANDGLRMLTDRTSTSMHQAGLAQLESDIYIDWPDESAVVPMRFDHAQNEVLLTTSADFATHYTEHVGALAEPRDFSRGLQAVRSQVLRGEWETTGTVETHEVLQRIAHWRPEVLDRSAGDGVPTPASKPRYLLLVDTPEIMTRADARVAAKGSPFASFANQSIVEHLSADGLSAIERELRQATFVEKFNEALLLARPVIGVDEQMVQRLHGDSVRYGYSFSELPFRMENPVAKQVLARLEGDPNIVGNSAEYFKSSAVGDETVRKIAIFGTYGKYSPLCYRSLLEPIRDRWSRSGADTQRALWLWKRTRPLSAAIAMSPEDAVRTVAGWYLGRALGLVKGTDGTFAVRTPQAWLSFHDQLASAESRYQGGMDAPASLLMSHAWAIVDCTGDPSLSALAPYVALRNLADASSASSLATVERMTGTRLLHAAFDGEPLTLLGEPLIGGAPSKVMDAPTPEARRDAFLATLSDLRTRILGSGFVEEVDGDYQFRVTSVERLRGGSAEYLGPPLWVEAAPIMLRSLDLLERMAQAPRESTEDGPFAAALAGDDDGF</sequence>
<evidence type="ECO:0000313" key="3">
    <source>
        <dbReference type="Proteomes" id="UP000318297"/>
    </source>
</evidence>
<evidence type="ECO:0000256" key="1">
    <source>
        <dbReference type="SAM" id="MobiDB-lite"/>
    </source>
</evidence>
<protein>
    <submittedName>
        <fullName evidence="2">Tubulin-like protein</fullName>
    </submittedName>
</protein>
<evidence type="ECO:0000313" key="2">
    <source>
        <dbReference type="EMBL" id="TWE09225.1"/>
    </source>
</evidence>
<feature type="region of interest" description="Disordered" evidence="1">
    <location>
        <begin position="1136"/>
        <end position="1158"/>
    </location>
</feature>
<name>A0A561E0R4_9MICO</name>
<proteinExistence type="predicted"/>
<dbReference type="OrthoDB" id="4795870at2"/>
<dbReference type="AlphaFoldDB" id="A0A561E0R4"/>
<reference evidence="2 3" key="1">
    <citation type="submission" date="2019-06" db="EMBL/GenBank/DDBJ databases">
        <title>Sequencing the genomes of 1000 actinobacteria strains.</title>
        <authorList>
            <person name="Klenk H.-P."/>
        </authorList>
    </citation>
    <scope>NUCLEOTIDE SEQUENCE [LARGE SCALE GENOMIC DNA]</scope>
    <source>
        <strain evidence="2 3">DSM 19560</strain>
    </source>
</reference>
<gene>
    <name evidence="2" type="ORF">BKA23_2925</name>
</gene>
<keyword evidence="3" id="KW-1185">Reference proteome</keyword>